<accession>A0A2A9FCJ2</accession>
<feature type="region of interest" description="Disordered" evidence="1">
    <location>
        <begin position="57"/>
        <end position="84"/>
    </location>
</feature>
<name>A0A2A9FCJ2_9PSEU</name>
<evidence type="ECO:0000313" key="3">
    <source>
        <dbReference type="Proteomes" id="UP000243542"/>
    </source>
</evidence>
<organism evidence="2 3">
    <name type="scientific">Amycolatopsis sulphurea</name>
    <dbReference type="NCBI Taxonomy" id="76022"/>
    <lineage>
        <taxon>Bacteria</taxon>
        <taxon>Bacillati</taxon>
        <taxon>Actinomycetota</taxon>
        <taxon>Actinomycetes</taxon>
        <taxon>Pseudonocardiales</taxon>
        <taxon>Pseudonocardiaceae</taxon>
        <taxon>Amycolatopsis</taxon>
    </lineage>
</organism>
<dbReference type="AlphaFoldDB" id="A0A2A9FCJ2"/>
<evidence type="ECO:0000313" key="2">
    <source>
        <dbReference type="EMBL" id="PFG48888.1"/>
    </source>
</evidence>
<proteinExistence type="predicted"/>
<reference evidence="2 3" key="1">
    <citation type="submission" date="2017-10" db="EMBL/GenBank/DDBJ databases">
        <title>Sequencing the genomes of 1000 actinobacteria strains.</title>
        <authorList>
            <person name="Klenk H.-P."/>
        </authorList>
    </citation>
    <scope>NUCLEOTIDE SEQUENCE [LARGE SCALE GENOMIC DNA]</scope>
    <source>
        <strain evidence="2 3">DSM 46092</strain>
    </source>
</reference>
<protein>
    <submittedName>
        <fullName evidence="2">Uncharacterized protein</fullName>
    </submittedName>
</protein>
<dbReference type="Proteomes" id="UP000243542">
    <property type="component" value="Unassembled WGS sequence"/>
</dbReference>
<dbReference type="EMBL" id="PDJK01000002">
    <property type="protein sequence ID" value="PFG48888.1"/>
    <property type="molecule type" value="Genomic_DNA"/>
</dbReference>
<feature type="compositionally biased region" description="Basic and acidic residues" evidence="1">
    <location>
        <begin position="73"/>
        <end position="84"/>
    </location>
</feature>
<gene>
    <name evidence="2" type="ORF">ATK36_4006</name>
</gene>
<evidence type="ECO:0000256" key="1">
    <source>
        <dbReference type="SAM" id="MobiDB-lite"/>
    </source>
</evidence>
<comment type="caution">
    <text evidence="2">The sequence shown here is derived from an EMBL/GenBank/DDBJ whole genome shotgun (WGS) entry which is preliminary data.</text>
</comment>
<sequence>MFVNVGVKFGMSFLMNVVAPDHPQAGNTTMLTVGVSLLLEGLVTMAKASRSEYRIPWDKRRDGAARPSLGRPDQQRPDQRRPDQ</sequence>
<keyword evidence="3" id="KW-1185">Reference proteome</keyword>